<evidence type="ECO:0000313" key="3">
    <source>
        <dbReference type="EMBL" id="MRX45193.1"/>
    </source>
</evidence>
<dbReference type="InterPro" id="IPR058094">
    <property type="entry name" value="Ig-like_OmpL47-like"/>
</dbReference>
<dbReference type="AlphaFoldDB" id="A0A6L5R596"/>
<feature type="domain" description="Ricin B lectin" evidence="2">
    <location>
        <begin position="512"/>
        <end position="592"/>
    </location>
</feature>
<accession>A0A6L5R596</accession>
<name>A0A6L5R596_9MICO</name>
<dbReference type="EMBL" id="WKJD01000021">
    <property type="protein sequence ID" value="MRX45193.1"/>
    <property type="molecule type" value="Genomic_DNA"/>
</dbReference>
<keyword evidence="1" id="KW-0732">Signal</keyword>
<reference evidence="3 4" key="1">
    <citation type="submission" date="2019-11" db="EMBL/GenBank/DDBJ databases">
        <title>Agromyces kandeliae sp. nov., isolated from mangrove soil.</title>
        <authorList>
            <person name="Wang R."/>
        </authorList>
    </citation>
    <scope>NUCLEOTIDE SEQUENCE [LARGE SCALE GENOMIC DNA]</scope>
    <source>
        <strain evidence="3 4">Q22</strain>
    </source>
</reference>
<evidence type="ECO:0000313" key="4">
    <source>
        <dbReference type="Proteomes" id="UP000476511"/>
    </source>
</evidence>
<dbReference type="CDD" id="cd00161">
    <property type="entry name" value="beta-trefoil_Ricin-like"/>
    <property type="match status" value="1"/>
</dbReference>
<dbReference type="CDD" id="cd15482">
    <property type="entry name" value="Sialidase_non-viral"/>
    <property type="match status" value="1"/>
</dbReference>
<dbReference type="Pfam" id="PF14200">
    <property type="entry name" value="RicinB_lectin_2"/>
    <property type="match status" value="1"/>
</dbReference>
<dbReference type="SUPFAM" id="SSF50370">
    <property type="entry name" value="Ricin B-like lectins"/>
    <property type="match status" value="1"/>
</dbReference>
<proteinExistence type="predicted"/>
<keyword evidence="4" id="KW-1185">Reference proteome</keyword>
<dbReference type="PANTHER" id="PTHR38792:SF3">
    <property type="entry name" value="BNR_ASP-BOX REPEAT DOMAIN PROTEIN (AFU_ORTHOLOGUE AFUA_7G06430)-RELATED"/>
    <property type="match status" value="1"/>
</dbReference>
<dbReference type="Proteomes" id="UP000476511">
    <property type="component" value="Unassembled WGS sequence"/>
</dbReference>
<feature type="chain" id="PRO_5026946441" description="Ricin B lectin domain-containing protein" evidence="1">
    <location>
        <begin position="26"/>
        <end position="693"/>
    </location>
</feature>
<protein>
    <recommendedName>
        <fullName evidence="2">Ricin B lectin domain-containing protein</fullName>
    </recommendedName>
</protein>
<dbReference type="InterPro" id="IPR036278">
    <property type="entry name" value="Sialidase_sf"/>
</dbReference>
<evidence type="ECO:0000259" key="2">
    <source>
        <dbReference type="Pfam" id="PF14200"/>
    </source>
</evidence>
<dbReference type="NCBIfam" id="NF047446">
    <property type="entry name" value="barrel_OmpL47"/>
    <property type="match status" value="1"/>
</dbReference>
<organism evidence="3 4">
    <name type="scientific">Agromyces kandeliae</name>
    <dbReference type="NCBI Taxonomy" id="2666141"/>
    <lineage>
        <taxon>Bacteria</taxon>
        <taxon>Bacillati</taxon>
        <taxon>Actinomycetota</taxon>
        <taxon>Actinomycetes</taxon>
        <taxon>Micrococcales</taxon>
        <taxon>Microbacteriaceae</taxon>
        <taxon>Agromyces</taxon>
    </lineage>
</organism>
<dbReference type="InterPro" id="IPR000772">
    <property type="entry name" value="Ricin_B_lectin"/>
</dbReference>
<dbReference type="SUPFAM" id="SSF50939">
    <property type="entry name" value="Sialidases"/>
    <property type="match status" value="1"/>
</dbReference>
<dbReference type="Gene3D" id="2.80.10.50">
    <property type="match status" value="1"/>
</dbReference>
<feature type="signal peptide" evidence="1">
    <location>
        <begin position="1"/>
        <end position="25"/>
    </location>
</feature>
<dbReference type="InterPro" id="IPR035992">
    <property type="entry name" value="Ricin_B-like_lectins"/>
</dbReference>
<sequence>MKRFRAGTAAALASALLFTPVVAQAYTPTPGVLYQLPSGTDCLKGLGNCAIYPKSVQLPSGRIVASFERSIVPSSGSADGQTLPIYVSDDHGDSWQHLTEVEAPAYVSSDPQYDPYISNWTNPNLYVLPEDVGSLAAGTLLLASVVSGDDHYYLEHTAADPNWVPNNDGDRSDIAIALYSSTDQGTTWELENIIAKGGWQGGSAGATGTNIADANQYAQIDPVWEPHLMARDGQLIAYYSDENDYLGMNAGTGVPTLDPNNATAPDSGAQILAHRTWDGASAAWSGPIVDVSGDTFNWNGAQQIGGGRPGMAYVAPTTDGKWMLTFEYFGGGASVRFKMVDDPLAFYADGDPNGREISLANGQQGDLPFAPGSRGLTWGGSPVLKALPDGRLVYNAAGSGDIWVNTSGASDGVWTQFQTTMPGGYSRNLQYDQATGRIVILQAAWEGATTPSTIRFGHVDLGRSAGPYYSVVNRASGQVIGTGGNITDANIGNGDAADVRLEAFGATSVADTQYWHVVTKDDGAATLLNKSGGRAAAIWGGSAYTGASIGQWVDDVAGGLWNIVPTTGDHVRFQSTANSSLYLTGGSNGAPLSLATYADNGTQEWKLYAEGITPPADTTPPVVSASVDGRTLTLTAIDDASGVSSIQYRTAGATNWTQYTAPVKFNGRKSVDVQYRATDGAGNVSAVATVTIP</sequence>
<gene>
    <name evidence="3" type="ORF">GJR97_15875</name>
</gene>
<evidence type="ECO:0000256" key="1">
    <source>
        <dbReference type="SAM" id="SignalP"/>
    </source>
</evidence>
<dbReference type="PANTHER" id="PTHR38792">
    <property type="entry name" value="BNR/ASP-BOX REPEAT DOMAIN PROTEIN (AFU_ORTHOLOGUE AFUA_7G06430)-RELATED"/>
    <property type="match status" value="1"/>
</dbReference>
<dbReference type="Gene3D" id="2.120.10.10">
    <property type="match status" value="1"/>
</dbReference>
<comment type="caution">
    <text evidence="3">The sequence shown here is derived from an EMBL/GenBank/DDBJ whole genome shotgun (WGS) entry which is preliminary data.</text>
</comment>